<feature type="active site" description="Proton donor/acceptor" evidence="6">
    <location>
        <position position="251"/>
    </location>
</feature>
<evidence type="ECO:0000259" key="8">
    <source>
        <dbReference type="PROSITE" id="PS52029"/>
    </source>
</evidence>
<evidence type="ECO:0000256" key="3">
    <source>
        <dbReference type="ARBA" id="ARBA00022960"/>
    </source>
</evidence>
<dbReference type="Gene3D" id="2.40.440.10">
    <property type="entry name" value="L,D-transpeptidase catalytic domain-like"/>
    <property type="match status" value="1"/>
</dbReference>
<accession>A0A561E6T6</accession>
<keyword evidence="7" id="KW-1133">Transmembrane helix</keyword>
<comment type="caution">
    <text evidence="9">The sequence shown here is derived from an EMBL/GenBank/DDBJ whole genome shotgun (WGS) entry which is preliminary data.</text>
</comment>
<dbReference type="UniPathway" id="UPA00219"/>
<keyword evidence="7" id="KW-0812">Transmembrane</keyword>
<dbReference type="Proteomes" id="UP000318297">
    <property type="component" value="Unassembled WGS sequence"/>
</dbReference>
<dbReference type="PROSITE" id="PS52029">
    <property type="entry name" value="LD_TPASE"/>
    <property type="match status" value="1"/>
</dbReference>
<keyword evidence="4 6" id="KW-0573">Peptidoglycan synthesis</keyword>
<keyword evidence="2" id="KW-0808">Transferase</keyword>
<evidence type="ECO:0000256" key="2">
    <source>
        <dbReference type="ARBA" id="ARBA00022679"/>
    </source>
</evidence>
<keyword evidence="5 6" id="KW-0961">Cell wall biogenesis/degradation</keyword>
<dbReference type="InterPro" id="IPR038063">
    <property type="entry name" value="Transpep_catalytic_dom"/>
</dbReference>
<dbReference type="GO" id="GO:0009252">
    <property type="term" value="P:peptidoglycan biosynthetic process"/>
    <property type="evidence" value="ECO:0007669"/>
    <property type="project" value="UniProtKB-UniPathway"/>
</dbReference>
<feature type="domain" description="L,D-TPase catalytic" evidence="8">
    <location>
        <begin position="172"/>
        <end position="290"/>
    </location>
</feature>
<gene>
    <name evidence="9" type="ORF">BKA23_0100</name>
</gene>
<dbReference type="SUPFAM" id="SSF141523">
    <property type="entry name" value="L,D-transpeptidase catalytic domain-like"/>
    <property type="match status" value="1"/>
</dbReference>
<protein>
    <submittedName>
        <fullName evidence="9">L,D-transpeptidase-like protein</fullName>
    </submittedName>
</protein>
<dbReference type="InterPro" id="IPR005490">
    <property type="entry name" value="LD_TPept_cat_dom"/>
</dbReference>
<keyword evidence="3 6" id="KW-0133">Cell shape</keyword>
<feature type="transmembrane region" description="Helical" evidence="7">
    <location>
        <begin position="15"/>
        <end position="37"/>
    </location>
</feature>
<keyword evidence="7" id="KW-0472">Membrane</keyword>
<dbReference type="CDD" id="cd16913">
    <property type="entry name" value="YkuD_like"/>
    <property type="match status" value="1"/>
</dbReference>
<sequence length="291" mass="29852">MAEQGKRSSSSVRRVWTSVLGVVAGFLVMILLVAGGVKLFGGSGKAAAQEQQPSSSPSTSSAPVNIPVPVVSSAELAALPRATTEGTVKAAPVNLTAGSGGNLVFISKNITGFAAPGKNPITVIPYSQFAGRIWLPVIARMANWVQVRLPSRPNGSTAWIPLTGLRTARTSWSVHVSLSSGTLEVSKGGVLMGEWTVGQGATSTPTPIGQTFLLAGFVDPDQDFSPIIYATGAHSNTLDSYGGGPGTVAIHGWPTEDGRRGKVSHGCVRVPAAALAMFAELPAGTPIDITA</sequence>
<evidence type="ECO:0000313" key="9">
    <source>
        <dbReference type="EMBL" id="TWE11338.1"/>
    </source>
</evidence>
<evidence type="ECO:0000313" key="10">
    <source>
        <dbReference type="Proteomes" id="UP000318297"/>
    </source>
</evidence>
<comment type="pathway">
    <text evidence="1 6">Cell wall biogenesis; peptidoglycan biosynthesis.</text>
</comment>
<keyword evidence="10" id="KW-1185">Reference proteome</keyword>
<proteinExistence type="predicted"/>
<dbReference type="EMBL" id="VIVQ01000001">
    <property type="protein sequence ID" value="TWE11338.1"/>
    <property type="molecule type" value="Genomic_DNA"/>
</dbReference>
<evidence type="ECO:0000256" key="4">
    <source>
        <dbReference type="ARBA" id="ARBA00022984"/>
    </source>
</evidence>
<dbReference type="GO" id="GO:0071555">
    <property type="term" value="P:cell wall organization"/>
    <property type="evidence" value="ECO:0007669"/>
    <property type="project" value="UniProtKB-UniRule"/>
</dbReference>
<evidence type="ECO:0000256" key="7">
    <source>
        <dbReference type="SAM" id="Phobius"/>
    </source>
</evidence>
<evidence type="ECO:0000256" key="1">
    <source>
        <dbReference type="ARBA" id="ARBA00004752"/>
    </source>
</evidence>
<name>A0A561E6T6_9MICO</name>
<dbReference type="AlphaFoldDB" id="A0A561E6T6"/>
<dbReference type="Pfam" id="PF03734">
    <property type="entry name" value="YkuD"/>
    <property type="match status" value="1"/>
</dbReference>
<evidence type="ECO:0000256" key="6">
    <source>
        <dbReference type="PROSITE-ProRule" id="PRU01373"/>
    </source>
</evidence>
<dbReference type="GO" id="GO:0008360">
    <property type="term" value="P:regulation of cell shape"/>
    <property type="evidence" value="ECO:0007669"/>
    <property type="project" value="UniProtKB-UniRule"/>
</dbReference>
<evidence type="ECO:0000256" key="5">
    <source>
        <dbReference type="ARBA" id="ARBA00023316"/>
    </source>
</evidence>
<dbReference type="GO" id="GO:0016740">
    <property type="term" value="F:transferase activity"/>
    <property type="evidence" value="ECO:0007669"/>
    <property type="project" value="UniProtKB-KW"/>
</dbReference>
<organism evidence="9 10">
    <name type="scientific">Rudaeicoccus suwonensis</name>
    <dbReference type="NCBI Taxonomy" id="657409"/>
    <lineage>
        <taxon>Bacteria</taxon>
        <taxon>Bacillati</taxon>
        <taxon>Actinomycetota</taxon>
        <taxon>Actinomycetes</taxon>
        <taxon>Micrococcales</taxon>
        <taxon>Dermacoccaceae</taxon>
        <taxon>Rudaeicoccus</taxon>
    </lineage>
</organism>
<feature type="active site" description="Nucleophile" evidence="6">
    <location>
        <position position="267"/>
    </location>
</feature>
<reference evidence="9 10" key="1">
    <citation type="submission" date="2019-06" db="EMBL/GenBank/DDBJ databases">
        <title>Sequencing the genomes of 1000 actinobacteria strains.</title>
        <authorList>
            <person name="Klenk H.-P."/>
        </authorList>
    </citation>
    <scope>NUCLEOTIDE SEQUENCE [LARGE SCALE GENOMIC DNA]</scope>
    <source>
        <strain evidence="9 10">DSM 19560</strain>
    </source>
</reference>